<reference evidence="1" key="1">
    <citation type="journal article" date="2021" name="ISME J.">
        <title>Genomic evolution of the class Acidithiobacillia: deep-branching Proteobacteria living in extreme acidic conditions.</title>
        <authorList>
            <person name="Moya-Beltran A."/>
            <person name="Beard S."/>
            <person name="Rojas-Villalobos C."/>
            <person name="Issotta F."/>
            <person name="Gallardo Y."/>
            <person name="Ulloa R."/>
            <person name="Giaveno A."/>
            <person name="Degli Esposti M."/>
            <person name="Johnson D.B."/>
            <person name="Quatrini R."/>
        </authorList>
    </citation>
    <scope>NUCLEOTIDE SEQUENCE</scope>
    <source>
        <strain evidence="1">VAN18-1</strain>
    </source>
</reference>
<comment type="caution">
    <text evidence="1">The sequence shown here is derived from an EMBL/GenBank/DDBJ whole genome shotgun (WGS) entry which is preliminary data.</text>
</comment>
<accession>A0AAE3CIY6</accession>
<sequence>MDDLETGSVWNYKYYAVCPSKPPEGAEKIIWCNSLRRLKREIRDRRWSFAYIGKTENCCIYTDRPVDFDEIRYKPRIRRDDRP</sequence>
<gene>
    <name evidence="1" type="ORF">HFQ13_03165</name>
</gene>
<organism evidence="1 2">
    <name type="scientific">Igneacidithiobacillus copahuensis</name>
    <dbReference type="NCBI Taxonomy" id="2724909"/>
    <lineage>
        <taxon>Bacteria</taxon>
        <taxon>Pseudomonadati</taxon>
        <taxon>Pseudomonadota</taxon>
        <taxon>Acidithiobacillia</taxon>
        <taxon>Acidithiobacillales</taxon>
        <taxon>Acidithiobacillaceae</taxon>
        <taxon>Igneacidithiobacillus</taxon>
    </lineage>
</organism>
<name>A0AAE3CIY6_9PROT</name>
<dbReference type="EMBL" id="JAAXYO010000037">
    <property type="protein sequence ID" value="MBU2787222.1"/>
    <property type="molecule type" value="Genomic_DNA"/>
</dbReference>
<evidence type="ECO:0000313" key="1">
    <source>
        <dbReference type="EMBL" id="MBU2787222.1"/>
    </source>
</evidence>
<dbReference type="Proteomes" id="UP001197378">
    <property type="component" value="Unassembled WGS sequence"/>
</dbReference>
<dbReference type="AlphaFoldDB" id="A0AAE3CIY6"/>
<keyword evidence="2" id="KW-1185">Reference proteome</keyword>
<protein>
    <submittedName>
        <fullName evidence="1">Uncharacterized protein</fullName>
    </submittedName>
</protein>
<evidence type="ECO:0000313" key="2">
    <source>
        <dbReference type="Proteomes" id="UP001197378"/>
    </source>
</evidence>
<proteinExistence type="predicted"/>